<reference evidence="2" key="3">
    <citation type="submission" date="2015-04" db="UniProtKB">
        <authorList>
            <consortium name="EnsemblPlants"/>
        </authorList>
    </citation>
    <scope>IDENTIFICATION</scope>
    <source>
        <strain evidence="2">cv. Jemalong A17</strain>
    </source>
</reference>
<reference evidence="1 3" key="2">
    <citation type="journal article" date="2014" name="BMC Genomics">
        <title>An improved genome release (version Mt4.0) for the model legume Medicago truncatula.</title>
        <authorList>
            <person name="Tang H."/>
            <person name="Krishnakumar V."/>
            <person name="Bidwell S."/>
            <person name="Rosen B."/>
            <person name="Chan A."/>
            <person name="Zhou S."/>
            <person name="Gentzbittel L."/>
            <person name="Childs K.L."/>
            <person name="Yandell M."/>
            <person name="Gundlach H."/>
            <person name="Mayer K.F."/>
            <person name="Schwartz D.C."/>
            <person name="Town C.D."/>
        </authorList>
    </citation>
    <scope>GENOME REANNOTATION</scope>
    <source>
        <strain evidence="2 3">cv. Jemalong A17</strain>
    </source>
</reference>
<proteinExistence type="predicted"/>
<keyword evidence="3" id="KW-1185">Reference proteome</keyword>
<dbReference type="Proteomes" id="UP000002051">
    <property type="component" value="Chromosome 2"/>
</dbReference>
<reference evidence="1 3" key="1">
    <citation type="journal article" date="2011" name="Nature">
        <title>The Medicago genome provides insight into the evolution of rhizobial symbioses.</title>
        <authorList>
            <person name="Young N.D."/>
            <person name="Debelle F."/>
            <person name="Oldroyd G.E."/>
            <person name="Geurts R."/>
            <person name="Cannon S.B."/>
            <person name="Udvardi M.K."/>
            <person name="Benedito V.A."/>
            <person name="Mayer K.F."/>
            <person name="Gouzy J."/>
            <person name="Schoof H."/>
            <person name="Van de Peer Y."/>
            <person name="Proost S."/>
            <person name="Cook D.R."/>
            <person name="Meyers B.C."/>
            <person name="Spannagl M."/>
            <person name="Cheung F."/>
            <person name="De Mita S."/>
            <person name="Krishnakumar V."/>
            <person name="Gundlach H."/>
            <person name="Zhou S."/>
            <person name="Mudge J."/>
            <person name="Bharti A.K."/>
            <person name="Murray J.D."/>
            <person name="Naoumkina M.A."/>
            <person name="Rosen B."/>
            <person name="Silverstein K.A."/>
            <person name="Tang H."/>
            <person name="Rombauts S."/>
            <person name="Zhao P.X."/>
            <person name="Zhou P."/>
            <person name="Barbe V."/>
            <person name="Bardou P."/>
            <person name="Bechner M."/>
            <person name="Bellec A."/>
            <person name="Berger A."/>
            <person name="Berges H."/>
            <person name="Bidwell S."/>
            <person name="Bisseling T."/>
            <person name="Choisne N."/>
            <person name="Couloux A."/>
            <person name="Denny R."/>
            <person name="Deshpande S."/>
            <person name="Dai X."/>
            <person name="Doyle J.J."/>
            <person name="Dudez A.M."/>
            <person name="Farmer A.D."/>
            <person name="Fouteau S."/>
            <person name="Franken C."/>
            <person name="Gibelin C."/>
            <person name="Gish J."/>
            <person name="Goldstein S."/>
            <person name="Gonzalez A.J."/>
            <person name="Green P.J."/>
            <person name="Hallab A."/>
            <person name="Hartog M."/>
            <person name="Hua A."/>
            <person name="Humphray S.J."/>
            <person name="Jeong D.H."/>
            <person name="Jing Y."/>
            <person name="Jocker A."/>
            <person name="Kenton S.M."/>
            <person name="Kim D.J."/>
            <person name="Klee K."/>
            <person name="Lai H."/>
            <person name="Lang C."/>
            <person name="Lin S."/>
            <person name="Macmil S.L."/>
            <person name="Magdelenat G."/>
            <person name="Matthews L."/>
            <person name="McCorrison J."/>
            <person name="Monaghan E.L."/>
            <person name="Mun J.H."/>
            <person name="Najar F.Z."/>
            <person name="Nicholson C."/>
            <person name="Noirot C."/>
            <person name="O'Bleness M."/>
            <person name="Paule C.R."/>
            <person name="Poulain J."/>
            <person name="Prion F."/>
            <person name="Qin B."/>
            <person name="Qu C."/>
            <person name="Retzel E.F."/>
            <person name="Riddle C."/>
            <person name="Sallet E."/>
            <person name="Samain S."/>
            <person name="Samson N."/>
            <person name="Sanders I."/>
            <person name="Saurat O."/>
            <person name="Scarpelli C."/>
            <person name="Schiex T."/>
            <person name="Segurens B."/>
            <person name="Severin A.J."/>
            <person name="Sherrier D.J."/>
            <person name="Shi R."/>
            <person name="Sims S."/>
            <person name="Singer S.R."/>
            <person name="Sinharoy S."/>
            <person name="Sterck L."/>
            <person name="Viollet A."/>
            <person name="Wang B.B."/>
            <person name="Wang K."/>
            <person name="Wang M."/>
            <person name="Wang X."/>
            <person name="Warfsmann J."/>
            <person name="Weissenbach J."/>
            <person name="White D.D."/>
            <person name="White J.D."/>
            <person name="Wiley G.B."/>
            <person name="Wincker P."/>
            <person name="Xing Y."/>
            <person name="Yang L."/>
            <person name="Yao Z."/>
            <person name="Ying F."/>
            <person name="Zhai J."/>
            <person name="Zhou L."/>
            <person name="Zuber A."/>
            <person name="Denarie J."/>
            <person name="Dixon R.A."/>
            <person name="May G.D."/>
            <person name="Schwartz D.C."/>
            <person name="Rogers J."/>
            <person name="Quetier F."/>
            <person name="Town C.D."/>
            <person name="Roe B.A."/>
        </authorList>
    </citation>
    <scope>NUCLEOTIDE SEQUENCE [LARGE SCALE GENOMIC DNA]</scope>
    <source>
        <strain evidence="1">A17</strain>
        <strain evidence="2 3">cv. Jemalong A17</strain>
    </source>
</reference>
<evidence type="ECO:0000313" key="1">
    <source>
        <dbReference type="EMBL" id="AES63320.1"/>
    </source>
</evidence>
<dbReference type="EnsemblPlants" id="AES63320">
    <property type="protein sequence ID" value="AES63320"/>
    <property type="gene ID" value="MTR_2g007470"/>
</dbReference>
<evidence type="ECO:0000313" key="2">
    <source>
        <dbReference type="EnsemblPlants" id="AES63320"/>
    </source>
</evidence>
<gene>
    <name evidence="1" type="ordered locus">MTR_2g007470</name>
</gene>
<dbReference type="EMBL" id="CM001218">
    <property type="protein sequence ID" value="AES63320.1"/>
    <property type="molecule type" value="Genomic_DNA"/>
</dbReference>
<protein>
    <submittedName>
        <fullName evidence="1 2">Uncharacterized protein</fullName>
    </submittedName>
</protein>
<dbReference type="PaxDb" id="3880-AES63320"/>
<dbReference type="HOGENOM" id="CLU_2546025_0_0_1"/>
<sequence length="83" mass="9273">MDEESHCSFHFSRKEIGKTRFSSPIERRTSMCCAYEASVELSKRKRASGFSGSGQKARLKNGLEIYYSSPALHGPRAKRAGTD</sequence>
<name>G7IJY2_MEDTR</name>
<organism evidence="1 3">
    <name type="scientific">Medicago truncatula</name>
    <name type="common">Barrel medic</name>
    <name type="synonym">Medicago tribuloides</name>
    <dbReference type="NCBI Taxonomy" id="3880"/>
    <lineage>
        <taxon>Eukaryota</taxon>
        <taxon>Viridiplantae</taxon>
        <taxon>Streptophyta</taxon>
        <taxon>Embryophyta</taxon>
        <taxon>Tracheophyta</taxon>
        <taxon>Spermatophyta</taxon>
        <taxon>Magnoliopsida</taxon>
        <taxon>eudicotyledons</taxon>
        <taxon>Gunneridae</taxon>
        <taxon>Pentapetalae</taxon>
        <taxon>rosids</taxon>
        <taxon>fabids</taxon>
        <taxon>Fabales</taxon>
        <taxon>Fabaceae</taxon>
        <taxon>Papilionoideae</taxon>
        <taxon>50 kb inversion clade</taxon>
        <taxon>NPAAA clade</taxon>
        <taxon>Hologalegina</taxon>
        <taxon>IRL clade</taxon>
        <taxon>Trifolieae</taxon>
        <taxon>Medicago</taxon>
    </lineage>
</organism>
<dbReference type="AlphaFoldDB" id="G7IJY2"/>
<evidence type="ECO:0000313" key="3">
    <source>
        <dbReference type="Proteomes" id="UP000002051"/>
    </source>
</evidence>
<accession>G7IJY2</accession>